<organism evidence="2 3">
    <name type="scientific">Rhipicephalus microplus</name>
    <name type="common">Cattle tick</name>
    <name type="synonym">Boophilus microplus</name>
    <dbReference type="NCBI Taxonomy" id="6941"/>
    <lineage>
        <taxon>Eukaryota</taxon>
        <taxon>Metazoa</taxon>
        <taxon>Ecdysozoa</taxon>
        <taxon>Arthropoda</taxon>
        <taxon>Chelicerata</taxon>
        <taxon>Arachnida</taxon>
        <taxon>Acari</taxon>
        <taxon>Parasitiformes</taxon>
        <taxon>Ixodida</taxon>
        <taxon>Ixodoidea</taxon>
        <taxon>Ixodidae</taxon>
        <taxon>Rhipicephalinae</taxon>
        <taxon>Rhipicephalus</taxon>
        <taxon>Boophilus</taxon>
    </lineage>
</organism>
<comment type="caution">
    <text evidence="2">The sequence shown here is derived from an EMBL/GenBank/DDBJ whole genome shotgun (WGS) entry which is preliminary data.</text>
</comment>
<sequence length="208" mass="23402">MLRTSPTRNLTGTTHGFPAEKSGLVTEEVTTHHTHTVNVEGTVTKQHNTQGRVGRGSHGQARPTNRPPASPDFPLTCPKLGGTEVRCQTGSQKASRQVEGRERHRGQKTGASRDFLRHTVRREEVGMNVHSREQEEEQVWAWGKRWPAAKEKRNDRAAALAALPASFLLCTLHKRHGLCTLWKRRARVCCWLGRVQPTVGRQIRESEE</sequence>
<feature type="region of interest" description="Disordered" evidence="1">
    <location>
        <begin position="1"/>
        <end position="21"/>
    </location>
</feature>
<gene>
    <name evidence="2" type="ORF">HPB51_017818</name>
</gene>
<feature type="region of interest" description="Disordered" evidence="1">
    <location>
        <begin position="46"/>
        <end position="109"/>
    </location>
</feature>
<evidence type="ECO:0000313" key="3">
    <source>
        <dbReference type="Proteomes" id="UP000821866"/>
    </source>
</evidence>
<evidence type="ECO:0000256" key="1">
    <source>
        <dbReference type="SAM" id="MobiDB-lite"/>
    </source>
</evidence>
<accession>A0A9J6DX14</accession>
<dbReference type="EMBL" id="JABSTU010000007">
    <property type="protein sequence ID" value="KAH8026280.1"/>
    <property type="molecule type" value="Genomic_DNA"/>
</dbReference>
<feature type="compositionally biased region" description="Polar residues" evidence="1">
    <location>
        <begin position="1"/>
        <end position="14"/>
    </location>
</feature>
<proteinExistence type="predicted"/>
<reference evidence="2" key="2">
    <citation type="submission" date="2021-09" db="EMBL/GenBank/DDBJ databases">
        <authorList>
            <person name="Jia N."/>
            <person name="Wang J."/>
            <person name="Shi W."/>
            <person name="Du L."/>
            <person name="Sun Y."/>
            <person name="Zhan W."/>
            <person name="Jiang J."/>
            <person name="Wang Q."/>
            <person name="Zhang B."/>
            <person name="Ji P."/>
            <person name="Sakyi L.B."/>
            <person name="Cui X."/>
            <person name="Yuan T."/>
            <person name="Jiang B."/>
            <person name="Yang W."/>
            <person name="Lam T.T.-Y."/>
            <person name="Chang Q."/>
            <person name="Ding S."/>
            <person name="Wang X."/>
            <person name="Zhu J."/>
            <person name="Ruan X."/>
            <person name="Zhao L."/>
            <person name="Wei J."/>
            <person name="Que T."/>
            <person name="Du C."/>
            <person name="Cheng J."/>
            <person name="Dai P."/>
            <person name="Han X."/>
            <person name="Huang E."/>
            <person name="Gao Y."/>
            <person name="Liu J."/>
            <person name="Shao H."/>
            <person name="Ye R."/>
            <person name="Li L."/>
            <person name="Wei W."/>
            <person name="Wang X."/>
            <person name="Wang C."/>
            <person name="Huo Q."/>
            <person name="Li W."/>
            <person name="Guo W."/>
            <person name="Chen H."/>
            <person name="Chen S."/>
            <person name="Zhou L."/>
            <person name="Zhou L."/>
            <person name="Ni X."/>
            <person name="Tian J."/>
            <person name="Zhou Y."/>
            <person name="Sheng Y."/>
            <person name="Liu T."/>
            <person name="Pan Y."/>
            <person name="Xia L."/>
            <person name="Li J."/>
            <person name="Zhao F."/>
            <person name="Cao W."/>
        </authorList>
    </citation>
    <scope>NUCLEOTIDE SEQUENCE</scope>
    <source>
        <strain evidence="2">Rmic-2018</strain>
        <tissue evidence="2">Larvae</tissue>
    </source>
</reference>
<protein>
    <submittedName>
        <fullName evidence="2">Uncharacterized protein</fullName>
    </submittedName>
</protein>
<name>A0A9J6DX14_RHIMP</name>
<dbReference type="Proteomes" id="UP000821866">
    <property type="component" value="Unassembled WGS sequence"/>
</dbReference>
<dbReference type="AlphaFoldDB" id="A0A9J6DX14"/>
<keyword evidence="3" id="KW-1185">Reference proteome</keyword>
<reference evidence="2" key="1">
    <citation type="journal article" date="2020" name="Cell">
        <title>Large-Scale Comparative Analyses of Tick Genomes Elucidate Their Genetic Diversity and Vector Capacities.</title>
        <authorList>
            <consortium name="Tick Genome and Microbiome Consortium (TIGMIC)"/>
            <person name="Jia N."/>
            <person name="Wang J."/>
            <person name="Shi W."/>
            <person name="Du L."/>
            <person name="Sun Y."/>
            <person name="Zhan W."/>
            <person name="Jiang J.F."/>
            <person name="Wang Q."/>
            <person name="Zhang B."/>
            <person name="Ji P."/>
            <person name="Bell-Sakyi L."/>
            <person name="Cui X.M."/>
            <person name="Yuan T.T."/>
            <person name="Jiang B.G."/>
            <person name="Yang W.F."/>
            <person name="Lam T.T."/>
            <person name="Chang Q.C."/>
            <person name="Ding S.J."/>
            <person name="Wang X.J."/>
            <person name="Zhu J.G."/>
            <person name="Ruan X.D."/>
            <person name="Zhao L."/>
            <person name="Wei J.T."/>
            <person name="Ye R.Z."/>
            <person name="Que T.C."/>
            <person name="Du C.H."/>
            <person name="Zhou Y.H."/>
            <person name="Cheng J.X."/>
            <person name="Dai P.F."/>
            <person name="Guo W.B."/>
            <person name="Han X.H."/>
            <person name="Huang E.J."/>
            <person name="Li L.F."/>
            <person name="Wei W."/>
            <person name="Gao Y.C."/>
            <person name="Liu J.Z."/>
            <person name="Shao H.Z."/>
            <person name="Wang X."/>
            <person name="Wang C.C."/>
            <person name="Yang T.C."/>
            <person name="Huo Q.B."/>
            <person name="Li W."/>
            <person name="Chen H.Y."/>
            <person name="Chen S.E."/>
            <person name="Zhou L.G."/>
            <person name="Ni X.B."/>
            <person name="Tian J.H."/>
            <person name="Sheng Y."/>
            <person name="Liu T."/>
            <person name="Pan Y.S."/>
            <person name="Xia L.Y."/>
            <person name="Li J."/>
            <person name="Zhao F."/>
            <person name="Cao W.C."/>
        </authorList>
    </citation>
    <scope>NUCLEOTIDE SEQUENCE</scope>
    <source>
        <strain evidence="2">Rmic-2018</strain>
    </source>
</reference>
<feature type="compositionally biased region" description="Polar residues" evidence="1">
    <location>
        <begin position="86"/>
        <end position="95"/>
    </location>
</feature>
<evidence type="ECO:0000313" key="2">
    <source>
        <dbReference type="EMBL" id="KAH8026280.1"/>
    </source>
</evidence>